<sequence length="200" mass="21905">MSTAAGQPDLPLSFSLPQTLGPYRAADYLKLPEGEPVELIRGEYIVSPAPNYTHQAISLCMSALLLEWTKQGGGRGAAAPFDVKLSDSTIVQPDLAYVSLARKDVIKERAEGAPDLVVEIVSPSNAARDRVHKLALYAEHGVPEYWIVDPAERVIEFLLLDGDRYKVEPLTSDSYQSPRLAEVSIDLREFWADVAKLIGG</sequence>
<dbReference type="PANTHER" id="PTHR34107:SF4">
    <property type="entry name" value="SLL1222 PROTEIN"/>
    <property type="match status" value="1"/>
</dbReference>
<dbReference type="OrthoDB" id="280487at2"/>
<accession>A0A5C5ZDU3</accession>
<evidence type="ECO:0000313" key="2">
    <source>
        <dbReference type="EMBL" id="TWT85514.1"/>
    </source>
</evidence>
<dbReference type="Pfam" id="PF05685">
    <property type="entry name" value="Uma2"/>
    <property type="match status" value="1"/>
</dbReference>
<dbReference type="PANTHER" id="PTHR34107">
    <property type="entry name" value="SLL0198 PROTEIN-RELATED"/>
    <property type="match status" value="1"/>
</dbReference>
<name>A0A5C5ZDU3_9BACT</name>
<dbReference type="InterPro" id="IPR008538">
    <property type="entry name" value="Uma2"/>
</dbReference>
<dbReference type="RefSeq" id="WP_146583773.1">
    <property type="nucleotide sequence ID" value="NZ_SJPO01000001.1"/>
</dbReference>
<dbReference type="InterPro" id="IPR012296">
    <property type="entry name" value="Nuclease_put_TT1808"/>
</dbReference>
<keyword evidence="3" id="KW-1185">Reference proteome</keyword>
<dbReference type="Proteomes" id="UP000318478">
    <property type="component" value="Unassembled WGS sequence"/>
</dbReference>
<evidence type="ECO:0000313" key="3">
    <source>
        <dbReference type="Proteomes" id="UP000318478"/>
    </source>
</evidence>
<proteinExistence type="predicted"/>
<dbReference type="AlphaFoldDB" id="A0A5C5ZDU3"/>
<reference evidence="2 3" key="1">
    <citation type="submission" date="2019-02" db="EMBL/GenBank/DDBJ databases">
        <title>Deep-cultivation of Planctomycetes and their phenomic and genomic characterization uncovers novel biology.</title>
        <authorList>
            <person name="Wiegand S."/>
            <person name="Jogler M."/>
            <person name="Boedeker C."/>
            <person name="Pinto D."/>
            <person name="Vollmers J."/>
            <person name="Rivas-Marin E."/>
            <person name="Kohn T."/>
            <person name="Peeters S.H."/>
            <person name="Heuer A."/>
            <person name="Rast P."/>
            <person name="Oberbeckmann S."/>
            <person name="Bunk B."/>
            <person name="Jeske O."/>
            <person name="Meyerdierks A."/>
            <person name="Storesund J.E."/>
            <person name="Kallscheuer N."/>
            <person name="Luecker S."/>
            <person name="Lage O.M."/>
            <person name="Pohl T."/>
            <person name="Merkel B.J."/>
            <person name="Hornburger P."/>
            <person name="Mueller R.-W."/>
            <person name="Bruemmer F."/>
            <person name="Labrenz M."/>
            <person name="Spormann A.M."/>
            <person name="Op Den Camp H."/>
            <person name="Overmann J."/>
            <person name="Amann R."/>
            <person name="Jetten M.S.M."/>
            <person name="Mascher T."/>
            <person name="Medema M.H."/>
            <person name="Devos D.P."/>
            <person name="Kaster A.-K."/>
            <person name="Ovreas L."/>
            <person name="Rohde M."/>
            <person name="Galperin M.Y."/>
            <person name="Jogler C."/>
        </authorList>
    </citation>
    <scope>NUCLEOTIDE SEQUENCE [LARGE SCALE GENOMIC DNA]</scope>
    <source>
        <strain evidence="2 3">Pla123a</strain>
    </source>
</reference>
<comment type="caution">
    <text evidence="2">The sequence shown here is derived from an EMBL/GenBank/DDBJ whole genome shotgun (WGS) entry which is preliminary data.</text>
</comment>
<feature type="domain" description="Putative restriction endonuclease" evidence="1">
    <location>
        <begin position="26"/>
        <end position="177"/>
    </location>
</feature>
<dbReference type="CDD" id="cd06260">
    <property type="entry name" value="DUF820-like"/>
    <property type="match status" value="1"/>
</dbReference>
<dbReference type="InterPro" id="IPR011335">
    <property type="entry name" value="Restrct_endonuc-II-like"/>
</dbReference>
<dbReference type="Gene3D" id="3.90.1570.10">
    <property type="entry name" value="tt1808, chain A"/>
    <property type="match status" value="1"/>
</dbReference>
<gene>
    <name evidence="2" type="ORF">Pla123a_03210</name>
</gene>
<dbReference type="EMBL" id="SJPO01000001">
    <property type="protein sequence ID" value="TWT85514.1"/>
    <property type="molecule type" value="Genomic_DNA"/>
</dbReference>
<protein>
    <recommendedName>
        <fullName evidence="1">Putative restriction endonuclease domain-containing protein</fullName>
    </recommendedName>
</protein>
<organism evidence="2 3">
    <name type="scientific">Posidoniimonas polymericola</name>
    <dbReference type="NCBI Taxonomy" id="2528002"/>
    <lineage>
        <taxon>Bacteria</taxon>
        <taxon>Pseudomonadati</taxon>
        <taxon>Planctomycetota</taxon>
        <taxon>Planctomycetia</taxon>
        <taxon>Pirellulales</taxon>
        <taxon>Lacipirellulaceae</taxon>
        <taxon>Posidoniimonas</taxon>
    </lineage>
</organism>
<evidence type="ECO:0000259" key="1">
    <source>
        <dbReference type="Pfam" id="PF05685"/>
    </source>
</evidence>
<dbReference type="SUPFAM" id="SSF52980">
    <property type="entry name" value="Restriction endonuclease-like"/>
    <property type="match status" value="1"/>
</dbReference>